<dbReference type="GO" id="GO:0019239">
    <property type="term" value="F:deaminase activity"/>
    <property type="evidence" value="ECO:0007669"/>
    <property type="project" value="TreeGrafter"/>
</dbReference>
<reference evidence="2" key="1">
    <citation type="journal article" date="2016" name="Int. J. Syst. Evol. Microbiol.">
        <title>Pseudoxanthomonas helianthi sp. nov., isolated from roots of Jerusalem artichoke (Helianthus tuberosus).</title>
        <authorList>
            <person name="Kittiwongwattana C."/>
            <person name="Thawai C."/>
        </authorList>
    </citation>
    <scope>NUCLEOTIDE SEQUENCE</scope>
    <source>
        <strain evidence="2">110414</strain>
    </source>
</reference>
<dbReference type="GO" id="GO:0005829">
    <property type="term" value="C:cytosol"/>
    <property type="evidence" value="ECO:0007669"/>
    <property type="project" value="TreeGrafter"/>
</dbReference>
<gene>
    <name evidence="2" type="ORF">J5837_00525</name>
</gene>
<reference evidence="2" key="2">
    <citation type="submission" date="2021-03" db="EMBL/GenBank/DDBJ databases">
        <authorList>
            <person name="Cao W."/>
        </authorList>
    </citation>
    <scope>NUCLEOTIDE SEQUENCE</scope>
    <source>
        <strain evidence="2">110414</strain>
    </source>
</reference>
<dbReference type="InterPro" id="IPR035959">
    <property type="entry name" value="RutC-like_sf"/>
</dbReference>
<dbReference type="PANTHER" id="PTHR11803">
    <property type="entry name" value="2-IMINOBUTANOATE/2-IMINOPROPANOATE DEAMINASE RIDA"/>
    <property type="match status" value="1"/>
</dbReference>
<proteinExistence type="inferred from homology"/>
<sequence>MAAGRARIESISTGNAPEPKGHYAQAIVHGGLVHVSGQLPLLPDGSHQPEAGFDAQVRTALDNLFAILRAAGSDPGRLLKVTAYIVGVENWPRFNAIYAEAMGEARPARSVVPVPELHYGYLIEIDAVAAGDCR</sequence>
<name>A0A941AS55_9GAMM</name>
<accession>A0A941AS55</accession>
<comment type="similarity">
    <text evidence="1">Belongs to the RutC family.</text>
</comment>
<dbReference type="RefSeq" id="WP_210534773.1">
    <property type="nucleotide sequence ID" value="NZ_JAGKTC010000001.1"/>
</dbReference>
<dbReference type="Proteomes" id="UP000673447">
    <property type="component" value="Unassembled WGS sequence"/>
</dbReference>
<dbReference type="AlphaFoldDB" id="A0A941AS55"/>
<organism evidence="2 3">
    <name type="scientific">Pseudoxanthomonas helianthi</name>
    <dbReference type="NCBI Taxonomy" id="1453541"/>
    <lineage>
        <taxon>Bacteria</taxon>
        <taxon>Pseudomonadati</taxon>
        <taxon>Pseudomonadota</taxon>
        <taxon>Gammaproteobacteria</taxon>
        <taxon>Lysobacterales</taxon>
        <taxon>Lysobacteraceae</taxon>
        <taxon>Pseudoxanthomonas</taxon>
    </lineage>
</organism>
<evidence type="ECO:0000313" key="3">
    <source>
        <dbReference type="Proteomes" id="UP000673447"/>
    </source>
</evidence>
<dbReference type="Gene3D" id="3.30.1330.40">
    <property type="entry name" value="RutC-like"/>
    <property type="match status" value="1"/>
</dbReference>
<dbReference type="SUPFAM" id="SSF55298">
    <property type="entry name" value="YjgF-like"/>
    <property type="match status" value="1"/>
</dbReference>
<protein>
    <submittedName>
        <fullName evidence="2">RidA family protein</fullName>
    </submittedName>
</protein>
<comment type="caution">
    <text evidence="2">The sequence shown here is derived from an EMBL/GenBank/DDBJ whole genome shotgun (WGS) entry which is preliminary data.</text>
</comment>
<dbReference type="Pfam" id="PF01042">
    <property type="entry name" value="Ribonuc_L-PSP"/>
    <property type="match status" value="1"/>
</dbReference>
<keyword evidence="3" id="KW-1185">Reference proteome</keyword>
<evidence type="ECO:0000256" key="1">
    <source>
        <dbReference type="ARBA" id="ARBA00010552"/>
    </source>
</evidence>
<dbReference type="CDD" id="cd00448">
    <property type="entry name" value="YjgF_YER057c_UK114_family"/>
    <property type="match status" value="1"/>
</dbReference>
<dbReference type="PANTHER" id="PTHR11803:SF58">
    <property type="entry name" value="PROTEIN HMF1-RELATED"/>
    <property type="match status" value="1"/>
</dbReference>
<dbReference type="InterPro" id="IPR006175">
    <property type="entry name" value="YjgF/YER057c/UK114"/>
</dbReference>
<evidence type="ECO:0000313" key="2">
    <source>
        <dbReference type="EMBL" id="MBP3982892.1"/>
    </source>
</evidence>
<dbReference type="EMBL" id="JAGKTC010000001">
    <property type="protein sequence ID" value="MBP3982892.1"/>
    <property type="molecule type" value="Genomic_DNA"/>
</dbReference>